<dbReference type="PIRSF" id="PIRSF001112">
    <property type="entry name" value="Epoxide_hydrolase"/>
    <property type="match status" value="1"/>
</dbReference>
<dbReference type="GO" id="GO:0097176">
    <property type="term" value="P:epoxide metabolic process"/>
    <property type="evidence" value="ECO:0007669"/>
    <property type="project" value="TreeGrafter"/>
</dbReference>
<evidence type="ECO:0000256" key="3">
    <source>
        <dbReference type="ARBA" id="ARBA00022801"/>
    </source>
</evidence>
<comment type="similarity">
    <text evidence="1">Belongs to the peptidase S33 family.</text>
</comment>
<evidence type="ECO:0000256" key="1">
    <source>
        <dbReference type="ARBA" id="ARBA00010088"/>
    </source>
</evidence>
<feature type="domain" description="Epoxide hydrolase N-terminal" evidence="5">
    <location>
        <begin position="4"/>
        <end position="108"/>
    </location>
</feature>
<keyword evidence="3 6" id="KW-0378">Hydrolase</keyword>
<accession>A0A7I7WF29</accession>
<dbReference type="EMBL" id="AP022607">
    <property type="protein sequence ID" value="BBZ15502.1"/>
    <property type="molecule type" value="Genomic_DNA"/>
</dbReference>
<proteinExistence type="inferred from homology"/>
<evidence type="ECO:0000259" key="5">
    <source>
        <dbReference type="Pfam" id="PF06441"/>
    </source>
</evidence>
<dbReference type="Proteomes" id="UP000192441">
    <property type="component" value="Unassembled WGS sequence"/>
</dbReference>
<sequence>MKAEPFEVKVPEADLDDLRFRLANTRWADDLGNRDWRYGVEREWLADMLAYWCTDYDWCVHERTINRLANFRVVIDGVPLHVVHVRSPNPGAVPLLLLHGWPWTFMDFQALIDPLSDPGSHRGRVLDSFDVIIPSLPGFGFSTPLTQTGLAVPRLAELFATLMTAVLGYQRYAVGGGDWGAVISLQIAHAHPQQVIGAFATIPFYPGLDLAAITDEQYASDEQWMLARKAETRDLISSHFTVQSLDPQTLAYALVDSPAGTAAWLWERRRAWSDCDGDLLSAYTRDFLCTLASIYWLTRTIGTSLRIYWESYRFDPFRRLHDRTPAVEVPAGFAIHPKEVMLVPRSVAAAGTNLQRWSLMPRGGHFGFAEQPGALVEEFRTFFRPLRPQMLPGTIFATPD</sequence>
<dbReference type="Gene3D" id="3.40.50.1820">
    <property type="entry name" value="alpha/beta hydrolase"/>
    <property type="match status" value="1"/>
</dbReference>
<dbReference type="PANTHER" id="PTHR21661:SF35">
    <property type="entry name" value="EPOXIDE HYDROLASE"/>
    <property type="match status" value="1"/>
</dbReference>
<protein>
    <submittedName>
        <fullName evidence="6">Epoxide hydrolase</fullName>
    </submittedName>
</protein>
<keyword evidence="9" id="KW-1185">Reference proteome</keyword>
<dbReference type="EMBL" id="MVHM01000002">
    <property type="protein sequence ID" value="ORA40211.1"/>
    <property type="molecule type" value="Genomic_DNA"/>
</dbReference>
<dbReference type="Proteomes" id="UP000467379">
    <property type="component" value="Plasmid pJCM12687"/>
</dbReference>
<dbReference type="InterPro" id="IPR000639">
    <property type="entry name" value="Epox_hydrolase-like"/>
</dbReference>
<evidence type="ECO:0000313" key="9">
    <source>
        <dbReference type="Proteomes" id="UP000467379"/>
    </source>
</evidence>
<reference evidence="7 8" key="1">
    <citation type="submission" date="2016-12" db="EMBL/GenBank/DDBJ databases">
        <title>The new phylogeny of genus Mycobacterium.</title>
        <authorList>
            <person name="Tortoli E."/>
            <person name="Trovato A."/>
            <person name="Cirillo D.M."/>
        </authorList>
    </citation>
    <scope>NUCLEOTIDE SEQUENCE [LARGE SCALE GENOMIC DNA]</scope>
    <source>
        <strain evidence="7 8">DSM 44624</strain>
    </source>
</reference>
<evidence type="ECO:0000313" key="6">
    <source>
        <dbReference type="EMBL" id="BBZ15502.1"/>
    </source>
</evidence>
<evidence type="ECO:0000313" key="7">
    <source>
        <dbReference type="EMBL" id="ORA40211.1"/>
    </source>
</evidence>
<feature type="active site" description="Proton donor" evidence="4">
    <location>
        <position position="308"/>
    </location>
</feature>
<dbReference type="PRINTS" id="PR00412">
    <property type="entry name" value="EPOXHYDRLASE"/>
</dbReference>
<feature type="active site" description="Nucleophile" evidence="4">
    <location>
        <position position="178"/>
    </location>
</feature>
<dbReference type="InterPro" id="IPR029058">
    <property type="entry name" value="AB_hydrolase_fold"/>
</dbReference>
<reference evidence="6" key="3">
    <citation type="submission" date="2020-02" db="EMBL/GenBank/DDBJ databases">
        <authorList>
            <person name="Matsumoto Y."/>
            <person name="Motooka D."/>
            <person name="Nakamura S."/>
        </authorList>
    </citation>
    <scope>NUCLEOTIDE SEQUENCE</scope>
    <source>
        <strain evidence="6">JCM 12687</strain>
        <plasmid evidence="6">pJCM12687</plasmid>
    </source>
</reference>
<dbReference type="InterPro" id="IPR016292">
    <property type="entry name" value="Epoxide_hydrolase"/>
</dbReference>
<evidence type="ECO:0000313" key="8">
    <source>
        <dbReference type="Proteomes" id="UP000192441"/>
    </source>
</evidence>
<geneLocation type="plasmid" evidence="6 9">
    <name>pJCM12687</name>
</geneLocation>
<reference evidence="6 9" key="2">
    <citation type="journal article" date="2019" name="Emerg. Microbes Infect.">
        <title>Comprehensive subspecies identification of 175 nontuberculous mycobacteria species based on 7547 genomic profiles.</title>
        <authorList>
            <person name="Matsumoto Y."/>
            <person name="Kinjo T."/>
            <person name="Motooka D."/>
            <person name="Nabeya D."/>
            <person name="Jung N."/>
            <person name="Uechi K."/>
            <person name="Horii T."/>
            <person name="Iida T."/>
            <person name="Fujita J."/>
            <person name="Nakamura S."/>
        </authorList>
    </citation>
    <scope>NUCLEOTIDE SEQUENCE [LARGE SCALE GENOMIC DNA]</scope>
    <source>
        <strain evidence="6 9">JCM 12687</strain>
        <plasmid evidence="6">pJCM12687</plasmid>
    </source>
</reference>
<gene>
    <name evidence="7" type="ORF">BST20_06490</name>
    <name evidence="6" type="ORF">MBRA_56970</name>
</gene>
<keyword evidence="6" id="KW-0614">Plasmid</keyword>
<dbReference type="InterPro" id="IPR010497">
    <property type="entry name" value="Epoxide_hydro_N"/>
</dbReference>
<dbReference type="GO" id="GO:0004301">
    <property type="term" value="F:epoxide hydrolase activity"/>
    <property type="evidence" value="ECO:0007669"/>
    <property type="project" value="TreeGrafter"/>
</dbReference>
<dbReference type="RefSeq" id="WP_083130594.1">
    <property type="nucleotide sequence ID" value="NZ_AP022607.1"/>
</dbReference>
<keyword evidence="2" id="KW-0058">Aromatic hydrocarbons catabolism</keyword>
<organism evidence="7 8">
    <name type="scientific">Mycobacterium branderi</name>
    <dbReference type="NCBI Taxonomy" id="43348"/>
    <lineage>
        <taxon>Bacteria</taxon>
        <taxon>Bacillati</taxon>
        <taxon>Actinomycetota</taxon>
        <taxon>Actinomycetes</taxon>
        <taxon>Mycobacteriales</taxon>
        <taxon>Mycobacteriaceae</taxon>
        <taxon>Mycobacterium</taxon>
    </lineage>
</organism>
<dbReference type="Pfam" id="PF06441">
    <property type="entry name" value="EHN"/>
    <property type="match status" value="1"/>
</dbReference>
<feature type="active site" description="Proton acceptor" evidence="4">
    <location>
        <position position="365"/>
    </location>
</feature>
<evidence type="ECO:0000256" key="2">
    <source>
        <dbReference type="ARBA" id="ARBA00022797"/>
    </source>
</evidence>
<dbReference type="PANTHER" id="PTHR21661">
    <property type="entry name" value="EPOXIDE HYDROLASE 1-RELATED"/>
    <property type="match status" value="1"/>
</dbReference>
<dbReference type="AlphaFoldDB" id="A0A7I7WF29"/>
<name>A0A7I7WF29_9MYCO</name>
<dbReference type="OrthoDB" id="4654311at2"/>
<dbReference type="SUPFAM" id="SSF53474">
    <property type="entry name" value="alpha/beta-Hydrolases"/>
    <property type="match status" value="1"/>
</dbReference>
<evidence type="ECO:0000256" key="4">
    <source>
        <dbReference type="PIRSR" id="PIRSR001112-1"/>
    </source>
</evidence>